<dbReference type="EMBL" id="MTKT01003224">
    <property type="protein sequence ID" value="OWM75917.1"/>
    <property type="molecule type" value="Genomic_DNA"/>
</dbReference>
<evidence type="ECO:0008006" key="3">
    <source>
        <dbReference type="Google" id="ProtNLM"/>
    </source>
</evidence>
<proteinExistence type="predicted"/>
<dbReference type="GO" id="GO:0006457">
    <property type="term" value="P:protein folding"/>
    <property type="evidence" value="ECO:0007669"/>
    <property type="project" value="UniProtKB-ARBA"/>
</dbReference>
<gene>
    <name evidence="1" type="ORF">CDL15_Pgr009561</name>
</gene>
<dbReference type="GO" id="GO:0045944">
    <property type="term" value="P:positive regulation of transcription by RNA polymerase II"/>
    <property type="evidence" value="ECO:0007669"/>
    <property type="project" value="TreeGrafter"/>
</dbReference>
<dbReference type="Gene3D" id="1.10.287.370">
    <property type="match status" value="1"/>
</dbReference>
<comment type="caution">
    <text evidence="1">The sequence shown here is derived from an EMBL/GenBank/DDBJ whole genome shotgun (WGS) entry which is preliminary data.</text>
</comment>
<dbReference type="SUPFAM" id="SSF46579">
    <property type="entry name" value="Prefoldin"/>
    <property type="match status" value="1"/>
</dbReference>
<dbReference type="PANTHER" id="PTHR13345">
    <property type="entry name" value="MEDIATOR OF RNA POLYMERASE II TRANSCRIPTION SUBUNIT 10"/>
    <property type="match status" value="1"/>
</dbReference>
<accession>A0A218WSR6</accession>
<protein>
    <recommendedName>
        <fullName evidence="3">Protein UXT homolog</fullName>
    </recommendedName>
</protein>
<reference evidence="2" key="1">
    <citation type="journal article" date="2017" name="Plant J.">
        <title>The pomegranate (Punica granatum L.) genome and the genomics of punicalagin biosynthesis.</title>
        <authorList>
            <person name="Qin G."/>
            <person name="Xu C."/>
            <person name="Ming R."/>
            <person name="Tang H."/>
            <person name="Guyot R."/>
            <person name="Kramer E.M."/>
            <person name="Hu Y."/>
            <person name="Yi X."/>
            <person name="Qi Y."/>
            <person name="Xu X."/>
            <person name="Gao Z."/>
            <person name="Pan H."/>
            <person name="Jian J."/>
            <person name="Tian Y."/>
            <person name="Yue Z."/>
            <person name="Xu Y."/>
        </authorList>
    </citation>
    <scope>NUCLEOTIDE SEQUENCE [LARGE SCALE GENOMIC DNA]</scope>
    <source>
        <strain evidence="2">cv. Dabenzi</strain>
    </source>
</reference>
<evidence type="ECO:0000313" key="2">
    <source>
        <dbReference type="Proteomes" id="UP000197138"/>
    </source>
</evidence>
<name>A0A218WSR6_PUNGR</name>
<dbReference type="GO" id="GO:0009409">
    <property type="term" value="P:response to cold"/>
    <property type="evidence" value="ECO:0007669"/>
    <property type="project" value="UniProtKB-ARBA"/>
</dbReference>
<evidence type="ECO:0000313" key="1">
    <source>
        <dbReference type="EMBL" id="OWM75917.1"/>
    </source>
</evidence>
<sequence>MDGYVPEEVRKCEEFMDRKMKPSLVRATNERNKLFEQQKILYPFFFSDLRKNIENLQKNSITNLRTMVNIGSEVYMQAEVPDTQRIFVDIGYGFHVEFTWDEALNYIPLREELLARQIEECTRRIVRIKADIKRFKEVIDRGKPGPSGRQQRRLHTTLHVGKATRLIASVSAGTREHKQLDWLLRFYPGS</sequence>
<dbReference type="FunFam" id="1.10.287.370:FF:000010">
    <property type="entry name" value="Protein UXT like"/>
    <property type="match status" value="1"/>
</dbReference>
<organism evidence="1 2">
    <name type="scientific">Punica granatum</name>
    <name type="common">Pomegranate</name>
    <dbReference type="NCBI Taxonomy" id="22663"/>
    <lineage>
        <taxon>Eukaryota</taxon>
        <taxon>Viridiplantae</taxon>
        <taxon>Streptophyta</taxon>
        <taxon>Embryophyta</taxon>
        <taxon>Tracheophyta</taxon>
        <taxon>Spermatophyta</taxon>
        <taxon>Magnoliopsida</taxon>
        <taxon>eudicotyledons</taxon>
        <taxon>Gunneridae</taxon>
        <taxon>Pentapetalae</taxon>
        <taxon>rosids</taxon>
        <taxon>malvids</taxon>
        <taxon>Myrtales</taxon>
        <taxon>Lythraceae</taxon>
        <taxon>Punica</taxon>
    </lineage>
</organism>
<dbReference type="Pfam" id="PF02996">
    <property type="entry name" value="Prefoldin"/>
    <property type="match status" value="1"/>
</dbReference>
<dbReference type="InterPro" id="IPR004127">
    <property type="entry name" value="Prefoldin_subunit_alpha"/>
</dbReference>
<dbReference type="Proteomes" id="UP000197138">
    <property type="component" value="Unassembled WGS sequence"/>
</dbReference>
<dbReference type="CDD" id="cd23158">
    <property type="entry name" value="Prefoldin_UXT"/>
    <property type="match status" value="1"/>
</dbReference>
<dbReference type="GO" id="GO:0016592">
    <property type="term" value="C:mediator complex"/>
    <property type="evidence" value="ECO:0007669"/>
    <property type="project" value="TreeGrafter"/>
</dbReference>
<dbReference type="GO" id="GO:0003712">
    <property type="term" value="F:transcription coregulator activity"/>
    <property type="evidence" value="ECO:0007669"/>
    <property type="project" value="TreeGrafter"/>
</dbReference>
<dbReference type="AlphaFoldDB" id="A0A218WSR6"/>
<dbReference type="PANTHER" id="PTHR13345:SF9">
    <property type="entry name" value="PROTEIN UXT"/>
    <property type="match status" value="1"/>
</dbReference>
<dbReference type="InterPro" id="IPR009053">
    <property type="entry name" value="Prefoldin"/>
</dbReference>